<name>A0A0E9W7Z3_ANGAN</name>
<feature type="region of interest" description="Disordered" evidence="1">
    <location>
        <begin position="1"/>
        <end position="23"/>
    </location>
</feature>
<reference evidence="3" key="2">
    <citation type="journal article" date="2015" name="Fish Shellfish Immunol.">
        <title>Early steps in the European eel (Anguilla anguilla)-Vibrio vulnificus interaction in the gills: Role of the RtxA13 toxin.</title>
        <authorList>
            <person name="Callol A."/>
            <person name="Pajuelo D."/>
            <person name="Ebbesson L."/>
            <person name="Teles M."/>
            <person name="MacKenzie S."/>
            <person name="Amaro C."/>
        </authorList>
    </citation>
    <scope>NUCLEOTIDE SEQUENCE</scope>
</reference>
<proteinExistence type="predicted"/>
<keyword evidence="2" id="KW-0472">Membrane</keyword>
<evidence type="ECO:0000256" key="1">
    <source>
        <dbReference type="SAM" id="MobiDB-lite"/>
    </source>
</evidence>
<reference evidence="3" key="1">
    <citation type="submission" date="2014-11" db="EMBL/GenBank/DDBJ databases">
        <authorList>
            <person name="Amaro Gonzalez C."/>
        </authorList>
    </citation>
    <scope>NUCLEOTIDE SEQUENCE</scope>
</reference>
<keyword evidence="2" id="KW-1133">Transmembrane helix</keyword>
<sequence>MLTSQYRRPPRPAKPSSEPPLARSGSWATFFCLFVGCVGCLHYGNLSYC</sequence>
<evidence type="ECO:0000313" key="3">
    <source>
        <dbReference type="EMBL" id="JAH86494.1"/>
    </source>
</evidence>
<dbReference type="EMBL" id="GBXM01022083">
    <property type="protein sequence ID" value="JAH86494.1"/>
    <property type="molecule type" value="Transcribed_RNA"/>
</dbReference>
<protein>
    <submittedName>
        <fullName evidence="3">Uncharacterized protein</fullName>
    </submittedName>
</protein>
<keyword evidence="2" id="KW-0812">Transmembrane</keyword>
<accession>A0A0E9W7Z3</accession>
<feature type="transmembrane region" description="Helical" evidence="2">
    <location>
        <begin position="21"/>
        <end position="44"/>
    </location>
</feature>
<dbReference type="AlphaFoldDB" id="A0A0E9W7Z3"/>
<organism evidence="3">
    <name type="scientific">Anguilla anguilla</name>
    <name type="common">European freshwater eel</name>
    <name type="synonym">Muraena anguilla</name>
    <dbReference type="NCBI Taxonomy" id="7936"/>
    <lineage>
        <taxon>Eukaryota</taxon>
        <taxon>Metazoa</taxon>
        <taxon>Chordata</taxon>
        <taxon>Craniata</taxon>
        <taxon>Vertebrata</taxon>
        <taxon>Euteleostomi</taxon>
        <taxon>Actinopterygii</taxon>
        <taxon>Neopterygii</taxon>
        <taxon>Teleostei</taxon>
        <taxon>Anguilliformes</taxon>
        <taxon>Anguillidae</taxon>
        <taxon>Anguilla</taxon>
    </lineage>
</organism>
<evidence type="ECO:0000256" key="2">
    <source>
        <dbReference type="SAM" id="Phobius"/>
    </source>
</evidence>